<name>A0ABZ1LNG5_9ACTN</name>
<sequence>MAISRARKALLLGLGSALTITASTLGVAHAEPVTGAVAAATATTTTEEMPLAVETLNYPNAATIKADTGALLKRGNGNLVMKTCTGTDDILIYSRVGIRDFCFDVKAKPAYLTLEIPQAYGIWTTNDPVKTTLKETDGTVSAFNAPANDFTGFGESGSTDGEGTILVELRING</sequence>
<gene>
    <name evidence="2" type="ORF">OG814_42200</name>
</gene>
<dbReference type="Proteomes" id="UP001622594">
    <property type="component" value="Plasmid unnamed1"/>
</dbReference>
<keyword evidence="3" id="KW-1185">Reference proteome</keyword>
<feature type="chain" id="PRO_5046174108" description="Secreted protein" evidence="1">
    <location>
        <begin position="31"/>
        <end position="173"/>
    </location>
</feature>
<evidence type="ECO:0000313" key="3">
    <source>
        <dbReference type="Proteomes" id="UP001622594"/>
    </source>
</evidence>
<keyword evidence="2" id="KW-0614">Plasmid</keyword>
<accession>A0ABZ1LNG5</accession>
<protein>
    <recommendedName>
        <fullName evidence="4">Secreted protein</fullName>
    </recommendedName>
</protein>
<evidence type="ECO:0008006" key="4">
    <source>
        <dbReference type="Google" id="ProtNLM"/>
    </source>
</evidence>
<evidence type="ECO:0000256" key="1">
    <source>
        <dbReference type="SAM" id="SignalP"/>
    </source>
</evidence>
<dbReference type="RefSeq" id="WP_327166749.1">
    <property type="nucleotide sequence ID" value="NZ_CP108189.1"/>
</dbReference>
<evidence type="ECO:0000313" key="2">
    <source>
        <dbReference type="EMBL" id="WTR75870.1"/>
    </source>
</evidence>
<reference evidence="2 3" key="1">
    <citation type="submission" date="2022-10" db="EMBL/GenBank/DDBJ databases">
        <title>The complete genomes of actinobacterial strains from the NBC collection.</title>
        <authorList>
            <person name="Joergensen T.S."/>
            <person name="Alvarez Arevalo M."/>
            <person name="Sterndorff E.B."/>
            <person name="Faurdal D."/>
            <person name="Vuksanovic O."/>
            <person name="Mourched A.-S."/>
            <person name="Charusanti P."/>
            <person name="Shaw S."/>
            <person name="Blin K."/>
            <person name="Weber T."/>
        </authorList>
    </citation>
    <scope>NUCLEOTIDE SEQUENCE [LARGE SCALE GENOMIC DNA]</scope>
    <source>
        <strain evidence="2 3">NBC_00123</strain>
        <plasmid evidence="2 3">unnamed1</plasmid>
    </source>
</reference>
<dbReference type="EMBL" id="CP108189">
    <property type="protein sequence ID" value="WTR75870.1"/>
    <property type="molecule type" value="Genomic_DNA"/>
</dbReference>
<feature type="signal peptide" evidence="1">
    <location>
        <begin position="1"/>
        <end position="30"/>
    </location>
</feature>
<organism evidence="2 3">
    <name type="scientific">Streptomyces zaomyceticus</name>
    <dbReference type="NCBI Taxonomy" id="68286"/>
    <lineage>
        <taxon>Bacteria</taxon>
        <taxon>Bacillati</taxon>
        <taxon>Actinomycetota</taxon>
        <taxon>Actinomycetes</taxon>
        <taxon>Kitasatosporales</taxon>
        <taxon>Streptomycetaceae</taxon>
        <taxon>Streptomyces</taxon>
    </lineage>
</organism>
<proteinExistence type="predicted"/>
<geneLocation type="plasmid" evidence="2 3">
    <name>unnamed1</name>
</geneLocation>
<keyword evidence="1" id="KW-0732">Signal</keyword>